<dbReference type="PANTHER" id="PTHR22504:SF0">
    <property type="entry name" value="REPRESSOR OF RNA POLYMERASE III TRANSCRIPTION MAF1 HOMOLOG"/>
    <property type="match status" value="1"/>
</dbReference>
<dbReference type="GO" id="GO:0005634">
    <property type="term" value="C:nucleus"/>
    <property type="evidence" value="ECO:0007669"/>
    <property type="project" value="UniProtKB-SubCell"/>
</dbReference>
<evidence type="ECO:0000313" key="3">
    <source>
        <dbReference type="EMBL" id="KAL0478403.1"/>
    </source>
</evidence>
<protein>
    <recommendedName>
        <fullName evidence="1">Repressor of RNA polymerase III transcription</fullName>
    </recommendedName>
</protein>
<reference evidence="3 4" key="1">
    <citation type="submission" date="2024-03" db="EMBL/GenBank/DDBJ databases">
        <title>The Acrasis kona genome and developmental transcriptomes reveal deep origins of eukaryotic multicellular pathways.</title>
        <authorList>
            <person name="Sheikh S."/>
            <person name="Fu C.-J."/>
            <person name="Brown M.W."/>
            <person name="Baldauf S.L."/>
        </authorList>
    </citation>
    <scope>NUCLEOTIDE SEQUENCE [LARGE SCALE GENOMIC DNA]</scope>
    <source>
        <strain evidence="3 4">ATCC MYA-3509</strain>
    </source>
</reference>
<evidence type="ECO:0000256" key="2">
    <source>
        <dbReference type="SAM" id="MobiDB-lite"/>
    </source>
</evidence>
<feature type="region of interest" description="Disordered" evidence="2">
    <location>
        <begin position="277"/>
        <end position="302"/>
    </location>
</feature>
<dbReference type="PANTHER" id="PTHR22504">
    <property type="entry name" value="REPRESSOR OF RNA POLYMERASE III TRANSCRIPTION MAF1"/>
    <property type="match status" value="1"/>
</dbReference>
<comment type="caution">
    <text evidence="3">The sequence shown here is derived from an EMBL/GenBank/DDBJ whole genome shotgun (WGS) entry which is preliminary data.</text>
</comment>
<sequence length="302" mass="34775">MKYLEVQDLSPYNCLLDGFDIGTSIIYGKIEVYSCKQTTQDKRIAQELEKNYQAMKKEPGTLARSYESTTATMKSSSRPIVKKEQTKNSFSYEEHQKRTPLSPALRPPCPHDFSNNHVDPFGDSKQKRKTFSDLIATLNTSYPDYDFTEVKPADFTNEQNFQQVMNNVNMSLREVISGEQLTRLWSIIEMVVGVADSDIYSYVADINQDADSDPLALGEGKIWTWNYFFHNKKQSRLILFTCHAKSKNSLKGSRTYRGLDYDTSYSNTKNIGVHYSSTGYDSYDDEENEPYSEDDEPEDFFF</sequence>
<dbReference type="GO" id="GO:0000994">
    <property type="term" value="F:RNA polymerase III core binding"/>
    <property type="evidence" value="ECO:0007669"/>
    <property type="project" value="TreeGrafter"/>
</dbReference>
<dbReference type="PIRSF" id="PIRSF037240">
    <property type="entry name" value="RNA_polIII_Trep_MAF1"/>
    <property type="match status" value="1"/>
</dbReference>
<evidence type="ECO:0000313" key="4">
    <source>
        <dbReference type="Proteomes" id="UP001431209"/>
    </source>
</evidence>
<dbReference type="EMBL" id="JAOPGA020000382">
    <property type="protein sequence ID" value="KAL0478403.1"/>
    <property type="molecule type" value="Genomic_DNA"/>
</dbReference>
<feature type="compositionally biased region" description="Polar residues" evidence="2">
    <location>
        <begin position="66"/>
        <end position="78"/>
    </location>
</feature>
<proteinExistence type="inferred from homology"/>
<dbReference type="AlphaFoldDB" id="A0AAW2YN42"/>
<keyword evidence="1" id="KW-0678">Repressor</keyword>
<dbReference type="Proteomes" id="UP001431209">
    <property type="component" value="Unassembled WGS sequence"/>
</dbReference>
<evidence type="ECO:0000256" key="1">
    <source>
        <dbReference type="PIRNR" id="PIRNR037240"/>
    </source>
</evidence>
<comment type="similarity">
    <text evidence="1">Belongs to the MAF1 family.</text>
</comment>
<name>A0AAW2YN42_9EUKA</name>
<gene>
    <name evidence="3" type="ORF">AKO1_008621</name>
</gene>
<dbReference type="Gene3D" id="3.40.1000.50">
    <property type="entry name" value="Repressor of RNA polymerase III transcription Maf1"/>
    <property type="match status" value="1"/>
</dbReference>
<dbReference type="Pfam" id="PF09174">
    <property type="entry name" value="Maf1"/>
    <property type="match status" value="1"/>
</dbReference>
<keyword evidence="4" id="KW-1185">Reference proteome</keyword>
<dbReference type="InterPro" id="IPR038564">
    <property type="entry name" value="Maf1_sf"/>
</dbReference>
<keyword evidence="1" id="KW-0805">Transcription regulation</keyword>
<dbReference type="InterPro" id="IPR015257">
    <property type="entry name" value="Maf1"/>
</dbReference>
<feature type="compositionally biased region" description="Basic and acidic residues" evidence="2">
    <location>
        <begin position="81"/>
        <end position="97"/>
    </location>
</feature>
<feature type="region of interest" description="Disordered" evidence="2">
    <location>
        <begin position="61"/>
        <end position="105"/>
    </location>
</feature>
<keyword evidence="1" id="KW-0539">Nucleus</keyword>
<dbReference type="GO" id="GO:0016480">
    <property type="term" value="P:negative regulation of transcription by RNA polymerase III"/>
    <property type="evidence" value="ECO:0007669"/>
    <property type="project" value="UniProtKB-UniRule"/>
</dbReference>
<organism evidence="3 4">
    <name type="scientific">Acrasis kona</name>
    <dbReference type="NCBI Taxonomy" id="1008807"/>
    <lineage>
        <taxon>Eukaryota</taxon>
        <taxon>Discoba</taxon>
        <taxon>Heterolobosea</taxon>
        <taxon>Tetramitia</taxon>
        <taxon>Eutetramitia</taxon>
        <taxon>Acrasidae</taxon>
        <taxon>Acrasis</taxon>
    </lineage>
</organism>
<comment type="subcellular location">
    <subcellularLocation>
        <location evidence="1">Nucleus</location>
    </subcellularLocation>
</comment>
<keyword evidence="1" id="KW-0804">Transcription</keyword>
<accession>A0AAW2YN42</accession>
<feature type="compositionally biased region" description="Acidic residues" evidence="2">
    <location>
        <begin position="282"/>
        <end position="302"/>
    </location>
</feature>